<dbReference type="VEuPathDB" id="PiroplasmaDB:BBOV_III002200"/>
<feature type="compositionally biased region" description="Polar residues" evidence="8">
    <location>
        <begin position="75"/>
        <end position="84"/>
    </location>
</feature>
<keyword evidence="5" id="KW-0175">Coiled coil</keyword>
<dbReference type="eggNOG" id="ENOG502T1KP">
    <property type="taxonomic scope" value="Eukaryota"/>
</dbReference>
<keyword evidence="4" id="KW-0805">Transcription regulation</keyword>
<evidence type="ECO:0000256" key="6">
    <source>
        <dbReference type="ARBA" id="ARBA00023163"/>
    </source>
</evidence>
<evidence type="ECO:0000256" key="5">
    <source>
        <dbReference type="ARBA" id="ARBA00023054"/>
    </source>
</evidence>
<feature type="compositionally biased region" description="Basic and acidic residues" evidence="8">
    <location>
        <begin position="122"/>
        <end position="135"/>
    </location>
</feature>
<sequence length="320" mass="35266">MSASPSTLLLRGERTGYGDAAAVQEYSGREQRRQPFSRQKRELTVNDATVTPILTKANRKNSVTRDNNRVDSKSELVSTSSQRCPNRGATKAPRKRTARGKGSEQDASDGGEATSDLSRSSSKTEDNVEPEKKNIDNNSSNKRASRPSTDTSKGDTEGSAHRKPTLIDSTLLDEALNAEDIAKAQSDLQDIDSLSQSAYSVTVFPDDDERRRRKRKCSRLQDTIVKVLNKTRADVTHLDDKIATLEAQYFTHPEDTTGLIKGWESGLLAGFYPSTQNNKARKNAPPKAKLVLGKAMPLINEHIFSLTSSTCSVSKKFFEN</sequence>
<comment type="similarity">
    <text evidence="2">Belongs to the EAF6 family.</text>
</comment>
<dbReference type="RefSeq" id="XP_001611355.1">
    <property type="nucleotide sequence ID" value="XM_001611305.1"/>
</dbReference>
<evidence type="ECO:0000256" key="4">
    <source>
        <dbReference type="ARBA" id="ARBA00023015"/>
    </source>
</evidence>
<dbReference type="Proteomes" id="UP000002173">
    <property type="component" value="Unassembled WGS sequence"/>
</dbReference>
<keyword evidence="6" id="KW-0804">Transcription</keyword>
<dbReference type="GO" id="GO:0000123">
    <property type="term" value="C:histone acetyltransferase complex"/>
    <property type="evidence" value="ECO:0007669"/>
    <property type="project" value="InterPro"/>
</dbReference>
<proteinExistence type="inferred from homology"/>
<feature type="region of interest" description="Disordered" evidence="8">
    <location>
        <begin position="22"/>
        <end position="167"/>
    </location>
</feature>
<gene>
    <name evidence="9" type="ORF">BBOV_III002200</name>
</gene>
<comment type="caution">
    <text evidence="9">The sequence shown here is derived from an EMBL/GenBank/DDBJ whole genome shotgun (WGS) entry which is preliminary data.</text>
</comment>
<dbReference type="GO" id="GO:0006325">
    <property type="term" value="P:chromatin organization"/>
    <property type="evidence" value="ECO:0007669"/>
    <property type="project" value="UniProtKB-KW"/>
</dbReference>
<feature type="compositionally biased region" description="Basic and acidic residues" evidence="8">
    <location>
        <begin position="27"/>
        <end position="44"/>
    </location>
</feature>
<accession>A7AMK3</accession>
<dbReference type="KEGG" id="bbo:BBOV_III002200"/>
<dbReference type="InParanoid" id="A7AMK3"/>
<keyword evidence="7" id="KW-0539">Nucleus</keyword>
<dbReference type="Pfam" id="PF09340">
    <property type="entry name" value="NuA4"/>
    <property type="match status" value="1"/>
</dbReference>
<dbReference type="GO" id="GO:0005634">
    <property type="term" value="C:nucleus"/>
    <property type="evidence" value="ECO:0007669"/>
    <property type="project" value="UniProtKB-SubCell"/>
</dbReference>
<reference evidence="9 10" key="1">
    <citation type="journal article" date="2007" name="PLoS Pathog.">
        <title>Genome sequence of Babesia bovis and comparative analysis of apicomplexan hemoprotozoa.</title>
        <authorList>
            <person name="Brayton K.A."/>
            <person name="Lau A.O.T."/>
            <person name="Herndon D.R."/>
            <person name="Hannick L."/>
            <person name="Kappmeyer L.S."/>
            <person name="Berens S.J."/>
            <person name="Bidwell S.L."/>
            <person name="Brown W.C."/>
            <person name="Crabtree J."/>
            <person name="Fadrosh D."/>
            <person name="Feldblum T."/>
            <person name="Forberger H.A."/>
            <person name="Haas B.J."/>
            <person name="Howell J.M."/>
            <person name="Khouri H."/>
            <person name="Koo H."/>
            <person name="Mann D.J."/>
            <person name="Norimine J."/>
            <person name="Paulsen I.T."/>
            <person name="Radune D."/>
            <person name="Ren Q."/>
            <person name="Smith R.K. Jr."/>
            <person name="Suarez C.E."/>
            <person name="White O."/>
            <person name="Wortman J.R."/>
            <person name="Knowles D.P. Jr."/>
            <person name="McElwain T.F."/>
            <person name="Nene V.M."/>
        </authorList>
    </citation>
    <scope>NUCLEOTIDE SEQUENCE [LARGE SCALE GENOMIC DNA]</scope>
    <source>
        <strain evidence="9">T2Bo</strain>
    </source>
</reference>
<name>A7AMK3_BABBO</name>
<dbReference type="InterPro" id="IPR015418">
    <property type="entry name" value="Eaf6"/>
</dbReference>
<evidence type="ECO:0000313" key="9">
    <source>
        <dbReference type="EMBL" id="EDO07787.1"/>
    </source>
</evidence>
<organism evidence="9 10">
    <name type="scientific">Babesia bovis</name>
    <dbReference type="NCBI Taxonomy" id="5865"/>
    <lineage>
        <taxon>Eukaryota</taxon>
        <taxon>Sar</taxon>
        <taxon>Alveolata</taxon>
        <taxon>Apicomplexa</taxon>
        <taxon>Aconoidasida</taxon>
        <taxon>Piroplasmida</taxon>
        <taxon>Babesiidae</taxon>
        <taxon>Babesia</taxon>
    </lineage>
</organism>
<comment type="subcellular location">
    <subcellularLocation>
        <location evidence="1">Nucleus</location>
    </subcellularLocation>
</comment>
<dbReference type="EMBL" id="AAXT01000001">
    <property type="protein sequence ID" value="EDO07787.1"/>
    <property type="molecule type" value="Genomic_DNA"/>
</dbReference>
<keyword evidence="3" id="KW-0156">Chromatin regulator</keyword>
<dbReference type="GeneID" id="5479600"/>
<reference evidence="10" key="2">
    <citation type="journal article" date="2020" name="Data Brief">
        <title>Transcriptome dataset of Babesia bovis life stages within vertebrate and invertebrate hosts.</title>
        <authorList>
            <person name="Ueti M.W."/>
            <person name="Johnson W.C."/>
            <person name="Kappmeyer L.S."/>
            <person name="Herndon D.R."/>
            <person name="Mousel M.R."/>
            <person name="Reif K.E."/>
            <person name="Taus N.S."/>
            <person name="Ifeonu O.O."/>
            <person name="Silva J.C."/>
            <person name="Suarez C.E."/>
            <person name="Brayton K.A."/>
        </authorList>
    </citation>
    <scope>NUCLEOTIDE SEQUENCE [LARGE SCALE GENOMIC DNA]</scope>
</reference>
<evidence type="ECO:0000256" key="8">
    <source>
        <dbReference type="SAM" id="MobiDB-lite"/>
    </source>
</evidence>
<dbReference type="AlphaFoldDB" id="A7AMK3"/>
<evidence type="ECO:0000313" key="10">
    <source>
        <dbReference type="Proteomes" id="UP000002173"/>
    </source>
</evidence>
<feature type="compositionally biased region" description="Polar residues" evidence="8">
    <location>
        <begin position="136"/>
        <end position="151"/>
    </location>
</feature>
<reference evidence="10" key="3">
    <citation type="journal article" date="2021" name="Int. J. Parasitol.">
        <title>Comparative analysis of gene expression between Babesia bovis blood stages and kinetes allowed by improved genome annotation.</title>
        <authorList>
            <person name="Ueti M.W."/>
            <person name="Johnson W.C."/>
            <person name="Kappmeyer L.S."/>
            <person name="Herndon D.R."/>
            <person name="Mousel M.R."/>
            <person name="Reif K.E."/>
            <person name="Taus N.S."/>
            <person name="Ifeonu O.O."/>
            <person name="Silva J.C."/>
            <person name="Suarez C.E."/>
            <person name="Brayton K.A."/>
        </authorList>
    </citation>
    <scope>NUCLEOTIDE SEQUENCE [LARGE SCALE GENOMIC DNA]</scope>
</reference>
<keyword evidence="10" id="KW-1185">Reference proteome</keyword>
<evidence type="ECO:0000256" key="1">
    <source>
        <dbReference type="ARBA" id="ARBA00004123"/>
    </source>
</evidence>
<evidence type="ECO:0000256" key="7">
    <source>
        <dbReference type="ARBA" id="ARBA00023242"/>
    </source>
</evidence>
<evidence type="ECO:0000256" key="3">
    <source>
        <dbReference type="ARBA" id="ARBA00022853"/>
    </source>
</evidence>
<protein>
    <submittedName>
        <fullName evidence="9">Uncharacterized protein</fullName>
    </submittedName>
</protein>
<evidence type="ECO:0000256" key="2">
    <source>
        <dbReference type="ARBA" id="ARBA00010916"/>
    </source>
</evidence>